<proteinExistence type="predicted"/>
<protein>
    <recommendedName>
        <fullName evidence="3">Addiction module component</fullName>
    </recommendedName>
</protein>
<reference evidence="1 2" key="1">
    <citation type="submission" date="2018-06" db="EMBL/GenBank/DDBJ databases">
        <title>Genomic Encyclopedia of Archaeal and Bacterial Type Strains, Phase II (KMG-II): from individual species to whole genera.</title>
        <authorList>
            <person name="Goeker M."/>
        </authorList>
    </citation>
    <scope>NUCLEOTIDE SEQUENCE [LARGE SCALE GENOMIC DNA]</scope>
    <source>
        <strain evidence="1 2">T4</strain>
    </source>
</reference>
<dbReference type="EMBL" id="QKTX01000018">
    <property type="protein sequence ID" value="PZV78053.1"/>
    <property type="molecule type" value="Genomic_DNA"/>
</dbReference>
<dbReference type="Proteomes" id="UP000248917">
    <property type="component" value="Unassembled WGS sequence"/>
</dbReference>
<sequence>MDIEIKKSLIAAILQTENEEILEAIKNLLKIEDQADFWDQLSLEDQEAINEGIRQLDEGKSVSYEEAKDLIKTRFGF</sequence>
<organism evidence="1 2">
    <name type="scientific">Algoriphagus aquaeductus</name>
    <dbReference type="NCBI Taxonomy" id="475299"/>
    <lineage>
        <taxon>Bacteria</taxon>
        <taxon>Pseudomonadati</taxon>
        <taxon>Bacteroidota</taxon>
        <taxon>Cytophagia</taxon>
        <taxon>Cytophagales</taxon>
        <taxon>Cyclobacteriaceae</taxon>
        <taxon>Algoriphagus</taxon>
    </lineage>
</organism>
<keyword evidence="2" id="KW-1185">Reference proteome</keyword>
<dbReference type="RefSeq" id="WP_111394626.1">
    <property type="nucleotide sequence ID" value="NZ_QKTX01000018.1"/>
</dbReference>
<evidence type="ECO:0008006" key="3">
    <source>
        <dbReference type="Google" id="ProtNLM"/>
    </source>
</evidence>
<accession>A0A326RM02</accession>
<dbReference type="AlphaFoldDB" id="A0A326RM02"/>
<name>A0A326RM02_9BACT</name>
<evidence type="ECO:0000313" key="1">
    <source>
        <dbReference type="EMBL" id="PZV78053.1"/>
    </source>
</evidence>
<comment type="caution">
    <text evidence="1">The sequence shown here is derived from an EMBL/GenBank/DDBJ whole genome shotgun (WGS) entry which is preliminary data.</text>
</comment>
<gene>
    <name evidence="1" type="ORF">CLV31_11829</name>
</gene>
<evidence type="ECO:0000313" key="2">
    <source>
        <dbReference type="Proteomes" id="UP000248917"/>
    </source>
</evidence>
<dbReference type="OrthoDB" id="1373932at2"/>